<protein>
    <submittedName>
        <fullName evidence="1">Copper transporter</fullName>
    </submittedName>
</protein>
<name>A0ABW1QKE4_9ACTN</name>
<evidence type="ECO:0000313" key="2">
    <source>
        <dbReference type="Proteomes" id="UP001596097"/>
    </source>
</evidence>
<dbReference type="RefSeq" id="WP_377036030.1">
    <property type="nucleotide sequence ID" value="NZ_JBHSQL010000006.1"/>
</dbReference>
<proteinExistence type="predicted"/>
<organism evidence="1 2">
    <name type="scientific">Mumia xiangluensis</name>
    <dbReference type="NCBI Taxonomy" id="1678900"/>
    <lineage>
        <taxon>Bacteria</taxon>
        <taxon>Bacillati</taxon>
        <taxon>Actinomycetota</taxon>
        <taxon>Actinomycetes</taxon>
        <taxon>Propionibacteriales</taxon>
        <taxon>Nocardioidaceae</taxon>
        <taxon>Mumia</taxon>
    </lineage>
</organism>
<dbReference type="Pfam" id="PF11382">
    <property type="entry name" value="MctB"/>
    <property type="match status" value="1"/>
</dbReference>
<gene>
    <name evidence="1" type="ORF">ACFPYK_09975</name>
</gene>
<sequence length="297" mass="28676">MPTRSALVVTGALVMALAGGIALGAGVLDGAEPEPASAARVAPQETPADTAARAVADAYRAGLGETPLAGTLTGSSVSVVTLPGADTTTVDRVTATLTSAGATVVGTLALTDRMVDPADRQFVVGVAEQSLADVKDTPTDGLGNYEIVGAALGRAIAAKETTPPDAPAQTVVSALGEAGLLTTEKAPASRAQLTVVVTGEDGDYSGGRGELVATLAAGIDAAGVGTVVAGPVGSGSAEGAVEVVRASAAAETVTTVDVVDVPFGDIVLVTALQKERAGTAGHYGTAGAADGAVPPAA</sequence>
<keyword evidence="2" id="KW-1185">Reference proteome</keyword>
<dbReference type="EMBL" id="JBHSQL010000006">
    <property type="protein sequence ID" value="MFC6149723.1"/>
    <property type="molecule type" value="Genomic_DNA"/>
</dbReference>
<evidence type="ECO:0000313" key="1">
    <source>
        <dbReference type="EMBL" id="MFC6149723.1"/>
    </source>
</evidence>
<accession>A0ABW1QKE4</accession>
<dbReference type="InterPro" id="IPR021522">
    <property type="entry name" value="MctB"/>
</dbReference>
<comment type="caution">
    <text evidence="1">The sequence shown here is derived from an EMBL/GenBank/DDBJ whole genome shotgun (WGS) entry which is preliminary data.</text>
</comment>
<dbReference type="Proteomes" id="UP001596097">
    <property type="component" value="Unassembled WGS sequence"/>
</dbReference>
<reference evidence="2" key="1">
    <citation type="journal article" date="2019" name="Int. J. Syst. Evol. Microbiol.">
        <title>The Global Catalogue of Microorganisms (GCM) 10K type strain sequencing project: providing services to taxonomists for standard genome sequencing and annotation.</title>
        <authorList>
            <consortium name="The Broad Institute Genomics Platform"/>
            <consortium name="The Broad Institute Genome Sequencing Center for Infectious Disease"/>
            <person name="Wu L."/>
            <person name="Ma J."/>
        </authorList>
    </citation>
    <scope>NUCLEOTIDE SEQUENCE [LARGE SCALE GENOMIC DNA]</scope>
    <source>
        <strain evidence="2">CGMCC 4.7198</strain>
    </source>
</reference>